<keyword evidence="2" id="KW-0472">Membrane</keyword>
<evidence type="ECO:0000256" key="1">
    <source>
        <dbReference type="SAM" id="MobiDB-lite"/>
    </source>
</evidence>
<organism evidence="3">
    <name type="scientific">Ixodes ricinus</name>
    <name type="common">Common tick</name>
    <name type="synonym">Acarus ricinus</name>
    <dbReference type="NCBI Taxonomy" id="34613"/>
    <lineage>
        <taxon>Eukaryota</taxon>
        <taxon>Metazoa</taxon>
        <taxon>Ecdysozoa</taxon>
        <taxon>Arthropoda</taxon>
        <taxon>Chelicerata</taxon>
        <taxon>Arachnida</taxon>
        <taxon>Acari</taxon>
        <taxon>Parasitiformes</taxon>
        <taxon>Ixodida</taxon>
        <taxon>Ixodoidea</taxon>
        <taxon>Ixodidae</taxon>
        <taxon>Ixodinae</taxon>
        <taxon>Ixodes</taxon>
    </lineage>
</organism>
<reference evidence="3" key="1">
    <citation type="submission" date="2019-12" db="EMBL/GenBank/DDBJ databases">
        <title>An insight into the sialome of adult female Ixodes ricinus ticks feeding for 6 days.</title>
        <authorList>
            <person name="Perner J."/>
            <person name="Ribeiro J.M.C."/>
        </authorList>
    </citation>
    <scope>NUCLEOTIDE SEQUENCE</scope>
    <source>
        <strain evidence="3">Semi-engorged</strain>
        <tissue evidence="3">Salivary glands</tissue>
    </source>
</reference>
<dbReference type="EMBL" id="GIFC01004247">
    <property type="protein sequence ID" value="MXU86330.1"/>
    <property type="molecule type" value="Transcribed_RNA"/>
</dbReference>
<dbReference type="AlphaFoldDB" id="A0A6B0UBW4"/>
<accession>A0A6B0UBW4</accession>
<evidence type="ECO:0000256" key="2">
    <source>
        <dbReference type="SAM" id="Phobius"/>
    </source>
</evidence>
<keyword evidence="2" id="KW-1133">Transmembrane helix</keyword>
<keyword evidence="2" id="KW-0812">Transmembrane</keyword>
<name>A0A6B0UBW4_IXORI</name>
<sequence>MPSASFSFWFFSTFASAIWWLSFTLHGTRERHARLSAQATTPRRCRRSLHPVRCTTECPLVLPRGPNGHLAGSPPMHASIHAHNTNKEVH</sequence>
<feature type="transmembrane region" description="Helical" evidence="2">
    <location>
        <begin position="6"/>
        <end position="25"/>
    </location>
</feature>
<proteinExistence type="predicted"/>
<protein>
    <submittedName>
        <fullName evidence="3">Putative secreted protein</fullName>
    </submittedName>
</protein>
<evidence type="ECO:0000313" key="3">
    <source>
        <dbReference type="EMBL" id="MXU86330.1"/>
    </source>
</evidence>
<feature type="region of interest" description="Disordered" evidence="1">
    <location>
        <begin position="71"/>
        <end position="90"/>
    </location>
</feature>